<dbReference type="PROSITE" id="PS50020">
    <property type="entry name" value="WW_DOMAIN_2"/>
    <property type="match status" value="1"/>
</dbReference>
<dbReference type="Gene3D" id="2.20.70.10">
    <property type="match status" value="1"/>
</dbReference>
<dbReference type="InterPro" id="IPR017455">
    <property type="entry name" value="Znf_FYVE-rel"/>
</dbReference>
<gene>
    <name evidence="8" type="ORF">SDRG_03629</name>
</gene>
<feature type="compositionally biased region" description="Low complexity" evidence="5">
    <location>
        <begin position="543"/>
        <end position="559"/>
    </location>
</feature>
<feature type="domain" description="WW" evidence="6">
    <location>
        <begin position="846"/>
        <end position="880"/>
    </location>
</feature>
<sequence length="892" mass="99332">MPTSSPLVLFFGPVGMTQAMSSGASLADALSRLPPLDPMEAKFFISHIDAAVDEALLLCNDFGAIRWQPLKQKDGVVVSRAADDMNSMSNHALAVRSVCLVNASFDEMLDHLTTETTRDFHEREVAVNPAEFLDGAILHVLCPRDVNGRYVCIKWHCMKSVAPPTKPRDYIYLEIVDSFVNEEGHRIGYRLSKSIDLESLRSVDGTNKFVRATTTMLHTFRSSDSASRNASSPKTLSDFQVELRSMVLGDFNGKLPMYVTNKMSELAGLRGAALRDHFDQSRMNTLKWIQPHEFVPTSKRSFCSLCTRQFSLVRKKYNCRACGDVICSQCSMNQQVGTREKAKIRVCGRCNLSARTNSLPSSIGRLSGSGSNSRESIQFRDSTFRDSSFRDSQAGNFSFATTRVSEKYSTIDRSSNSSDWSSSSARELQYQSSFGPTTTAPFSTPTHYRRSHSEMPPTHNSTSPTDPNALLRASQDSRPSMMEHRMLAASMNSNGTPRTMSITSNSSSSRPSMDPSRPPTIPRISIEDMQHISIVEPPKVMLPPTTTTTTTSTNPSTPSQRRSSLEPEQFVDMAMSGMDFSIVQTASTSDNGDGDSDRLSDLSSVSDVFTERYSERMSERMSERISELDVDAYDDAEQPPLHEEEISLDDFAPPIKSPSSLMDLAKANFDDVNYVRESFAFHYDDLEKDRSSMRSTVNVDNDEDESLQRMTLVMKLNADMDAITRDISTVKESTVDLHMRNQEVTEKIQDIGHHENLRQSTTEVPVIEEAPSISAQHEERLTNALSKINQELYMIQSNMESVRESTKAIDAKLVEVVDVPPTDSSREGFVSFLKADSFELNPDAAAPNGNGWAAVQSTVTGKMYYYNESCGQTSWTLPQDDDMSYSDSYVVL</sequence>
<name>T0QXM2_SAPDV</name>
<feature type="compositionally biased region" description="Low complexity" evidence="5">
    <location>
        <begin position="497"/>
        <end position="515"/>
    </location>
</feature>
<dbReference type="InterPro" id="IPR001202">
    <property type="entry name" value="WW_dom"/>
</dbReference>
<evidence type="ECO:0000256" key="5">
    <source>
        <dbReference type="SAM" id="MobiDB-lite"/>
    </source>
</evidence>
<accession>T0QXM2</accession>
<evidence type="ECO:0000313" key="8">
    <source>
        <dbReference type="EMBL" id="EQC39426.1"/>
    </source>
</evidence>
<dbReference type="SUPFAM" id="SSF55961">
    <property type="entry name" value="Bet v1-like"/>
    <property type="match status" value="1"/>
</dbReference>
<organism evidence="8 9">
    <name type="scientific">Saprolegnia diclina (strain VS20)</name>
    <dbReference type="NCBI Taxonomy" id="1156394"/>
    <lineage>
        <taxon>Eukaryota</taxon>
        <taxon>Sar</taxon>
        <taxon>Stramenopiles</taxon>
        <taxon>Oomycota</taxon>
        <taxon>Saprolegniomycetes</taxon>
        <taxon>Saprolegniales</taxon>
        <taxon>Saprolegniaceae</taxon>
        <taxon>Saprolegnia</taxon>
    </lineage>
</organism>
<dbReference type="GeneID" id="19944356"/>
<dbReference type="InterPro" id="IPR036020">
    <property type="entry name" value="WW_dom_sf"/>
</dbReference>
<keyword evidence="1" id="KW-0479">Metal-binding</keyword>
<dbReference type="InParanoid" id="T0QXM2"/>
<proteinExistence type="predicted"/>
<dbReference type="PANTHER" id="PTHR13510:SF44">
    <property type="entry name" value="RABENOSYN-5"/>
    <property type="match status" value="1"/>
</dbReference>
<dbReference type="PROSITE" id="PS50178">
    <property type="entry name" value="ZF_FYVE"/>
    <property type="match status" value="1"/>
</dbReference>
<dbReference type="SMART" id="SM00456">
    <property type="entry name" value="WW"/>
    <property type="match status" value="1"/>
</dbReference>
<feature type="region of interest" description="Disordered" evidence="5">
    <location>
        <begin position="490"/>
        <end position="519"/>
    </location>
</feature>
<dbReference type="GO" id="GO:0008270">
    <property type="term" value="F:zinc ion binding"/>
    <property type="evidence" value="ECO:0007669"/>
    <property type="project" value="UniProtKB-KW"/>
</dbReference>
<dbReference type="InterPro" id="IPR011011">
    <property type="entry name" value="Znf_FYVE_PHD"/>
</dbReference>
<evidence type="ECO:0000256" key="1">
    <source>
        <dbReference type="ARBA" id="ARBA00022723"/>
    </source>
</evidence>
<dbReference type="Proteomes" id="UP000030762">
    <property type="component" value="Unassembled WGS sequence"/>
</dbReference>
<dbReference type="EMBL" id="JH767139">
    <property type="protein sequence ID" value="EQC39426.1"/>
    <property type="molecule type" value="Genomic_DNA"/>
</dbReference>
<dbReference type="InterPro" id="IPR000306">
    <property type="entry name" value="Znf_FYVE"/>
</dbReference>
<dbReference type="AlphaFoldDB" id="T0QXM2"/>
<dbReference type="VEuPathDB" id="FungiDB:SDRG_03629"/>
<protein>
    <recommendedName>
        <fullName evidence="10">FYVE-type domain-containing protein</fullName>
    </recommendedName>
</protein>
<feature type="region of interest" description="Disordered" evidence="5">
    <location>
        <begin position="429"/>
        <end position="472"/>
    </location>
</feature>
<dbReference type="PANTHER" id="PTHR13510">
    <property type="entry name" value="FYVE-FINGER-CONTAINING RAB5 EFFECTOR PROTEIN RABENOSYN-5-RELATED"/>
    <property type="match status" value="1"/>
</dbReference>
<keyword evidence="3" id="KW-0862">Zinc</keyword>
<feature type="compositionally biased region" description="Polar residues" evidence="5">
    <location>
        <begin position="429"/>
        <end position="446"/>
    </location>
</feature>
<reference evidence="8 9" key="1">
    <citation type="submission" date="2012-04" db="EMBL/GenBank/DDBJ databases">
        <title>The Genome Sequence of Saprolegnia declina VS20.</title>
        <authorList>
            <consortium name="The Broad Institute Genome Sequencing Platform"/>
            <person name="Russ C."/>
            <person name="Nusbaum C."/>
            <person name="Tyler B."/>
            <person name="van West P."/>
            <person name="Dieguez-Uribeondo J."/>
            <person name="de Bruijn I."/>
            <person name="Tripathy S."/>
            <person name="Jiang R."/>
            <person name="Young S.K."/>
            <person name="Zeng Q."/>
            <person name="Gargeya S."/>
            <person name="Fitzgerald M."/>
            <person name="Haas B."/>
            <person name="Abouelleil A."/>
            <person name="Alvarado L."/>
            <person name="Arachchi H.M."/>
            <person name="Berlin A."/>
            <person name="Chapman S.B."/>
            <person name="Goldberg J."/>
            <person name="Griggs A."/>
            <person name="Gujja S."/>
            <person name="Hansen M."/>
            <person name="Howarth C."/>
            <person name="Imamovic A."/>
            <person name="Larimer J."/>
            <person name="McCowen C."/>
            <person name="Montmayeur A."/>
            <person name="Murphy C."/>
            <person name="Neiman D."/>
            <person name="Pearson M."/>
            <person name="Priest M."/>
            <person name="Roberts A."/>
            <person name="Saif S."/>
            <person name="Shea T."/>
            <person name="Sisk P."/>
            <person name="Sykes S."/>
            <person name="Wortman J."/>
            <person name="Nusbaum C."/>
            <person name="Birren B."/>
        </authorList>
    </citation>
    <scope>NUCLEOTIDE SEQUENCE [LARGE SCALE GENOMIC DNA]</scope>
    <source>
        <strain evidence="8 9">VS20</strain>
    </source>
</reference>
<dbReference type="Gene3D" id="3.30.530.20">
    <property type="match status" value="1"/>
</dbReference>
<feature type="domain" description="FYVE-type" evidence="7">
    <location>
        <begin position="297"/>
        <end position="355"/>
    </location>
</feature>
<dbReference type="PROSITE" id="PS01159">
    <property type="entry name" value="WW_DOMAIN_1"/>
    <property type="match status" value="1"/>
</dbReference>
<keyword evidence="9" id="KW-1185">Reference proteome</keyword>
<evidence type="ECO:0000259" key="7">
    <source>
        <dbReference type="PROSITE" id="PS50178"/>
    </source>
</evidence>
<dbReference type="OrthoDB" id="75364at2759"/>
<dbReference type="SUPFAM" id="SSF51045">
    <property type="entry name" value="WW domain"/>
    <property type="match status" value="1"/>
</dbReference>
<keyword evidence="2 4" id="KW-0863">Zinc-finger</keyword>
<evidence type="ECO:0000256" key="4">
    <source>
        <dbReference type="PROSITE-ProRule" id="PRU00091"/>
    </source>
</evidence>
<evidence type="ECO:0000256" key="2">
    <source>
        <dbReference type="ARBA" id="ARBA00022771"/>
    </source>
</evidence>
<dbReference type="Pfam" id="PF01363">
    <property type="entry name" value="FYVE"/>
    <property type="match status" value="1"/>
</dbReference>
<dbReference type="SMART" id="SM00064">
    <property type="entry name" value="FYVE"/>
    <property type="match status" value="1"/>
</dbReference>
<dbReference type="SUPFAM" id="SSF57903">
    <property type="entry name" value="FYVE/PHD zinc finger"/>
    <property type="match status" value="1"/>
</dbReference>
<evidence type="ECO:0000259" key="6">
    <source>
        <dbReference type="PROSITE" id="PS50020"/>
    </source>
</evidence>
<feature type="region of interest" description="Disordered" evidence="5">
    <location>
        <begin position="539"/>
        <end position="566"/>
    </location>
</feature>
<dbReference type="RefSeq" id="XP_008607487.1">
    <property type="nucleotide sequence ID" value="XM_008609265.1"/>
</dbReference>
<evidence type="ECO:0008006" key="10">
    <source>
        <dbReference type="Google" id="ProtNLM"/>
    </source>
</evidence>
<dbReference type="InterPro" id="IPR052727">
    <property type="entry name" value="Rab4/Rab5_effector"/>
</dbReference>
<dbReference type="Gene3D" id="3.30.40.10">
    <property type="entry name" value="Zinc/RING finger domain, C3HC4 (zinc finger)"/>
    <property type="match status" value="1"/>
</dbReference>
<evidence type="ECO:0000256" key="3">
    <source>
        <dbReference type="ARBA" id="ARBA00022833"/>
    </source>
</evidence>
<dbReference type="InterPro" id="IPR023393">
    <property type="entry name" value="START-like_dom_sf"/>
</dbReference>
<evidence type="ECO:0000313" key="9">
    <source>
        <dbReference type="Proteomes" id="UP000030762"/>
    </source>
</evidence>
<dbReference type="CDD" id="cd00065">
    <property type="entry name" value="FYVE_like_SF"/>
    <property type="match status" value="1"/>
</dbReference>
<dbReference type="eggNOG" id="ENOG502QRT2">
    <property type="taxonomic scope" value="Eukaryota"/>
</dbReference>
<dbReference type="CDD" id="cd00201">
    <property type="entry name" value="WW"/>
    <property type="match status" value="1"/>
</dbReference>
<dbReference type="InterPro" id="IPR013083">
    <property type="entry name" value="Znf_RING/FYVE/PHD"/>
</dbReference>